<proteinExistence type="predicted"/>
<organism evidence="4">
    <name type="scientific">Enterobius vermicularis</name>
    <name type="common">Human pinworm</name>
    <dbReference type="NCBI Taxonomy" id="51028"/>
    <lineage>
        <taxon>Eukaryota</taxon>
        <taxon>Metazoa</taxon>
        <taxon>Ecdysozoa</taxon>
        <taxon>Nematoda</taxon>
        <taxon>Chromadorea</taxon>
        <taxon>Rhabditida</taxon>
        <taxon>Spirurina</taxon>
        <taxon>Oxyuridomorpha</taxon>
        <taxon>Oxyuroidea</taxon>
        <taxon>Oxyuridae</taxon>
        <taxon>Enterobius</taxon>
    </lineage>
</organism>
<protein>
    <submittedName>
        <fullName evidence="2 4">Uncharacterized protein</fullName>
    </submittedName>
</protein>
<dbReference type="Proteomes" id="UP000274131">
    <property type="component" value="Unassembled WGS sequence"/>
</dbReference>
<accession>A0A0N4VC79</accession>
<feature type="region of interest" description="Disordered" evidence="1">
    <location>
        <begin position="40"/>
        <end position="68"/>
    </location>
</feature>
<dbReference type="WBParaSite" id="EVEC_0000816501-mRNA-1">
    <property type="protein sequence ID" value="EVEC_0000816501-mRNA-1"/>
    <property type="gene ID" value="EVEC_0000816501"/>
</dbReference>
<evidence type="ECO:0000256" key="1">
    <source>
        <dbReference type="SAM" id="MobiDB-lite"/>
    </source>
</evidence>
<reference evidence="4" key="1">
    <citation type="submission" date="2017-02" db="UniProtKB">
        <authorList>
            <consortium name="WormBaseParasite"/>
        </authorList>
    </citation>
    <scope>IDENTIFICATION</scope>
</reference>
<name>A0A0N4VC79_ENTVE</name>
<evidence type="ECO:0000313" key="4">
    <source>
        <dbReference type="WBParaSite" id="EVEC_0000816501-mRNA-1"/>
    </source>
</evidence>
<evidence type="ECO:0000313" key="2">
    <source>
        <dbReference type="EMBL" id="VDD92898.1"/>
    </source>
</evidence>
<evidence type="ECO:0000313" key="3">
    <source>
        <dbReference type="Proteomes" id="UP000274131"/>
    </source>
</evidence>
<dbReference type="EMBL" id="UXUI01009026">
    <property type="protein sequence ID" value="VDD92898.1"/>
    <property type="molecule type" value="Genomic_DNA"/>
</dbReference>
<keyword evidence="3" id="KW-1185">Reference proteome</keyword>
<reference evidence="2 3" key="2">
    <citation type="submission" date="2018-10" db="EMBL/GenBank/DDBJ databases">
        <authorList>
            <consortium name="Pathogen Informatics"/>
        </authorList>
    </citation>
    <scope>NUCLEOTIDE SEQUENCE [LARGE SCALE GENOMIC DNA]</scope>
</reference>
<gene>
    <name evidence="2" type="ORF">EVEC_LOCUS7649</name>
</gene>
<dbReference type="AlphaFoldDB" id="A0A0N4VC79"/>
<sequence>MRNYDKSNETEETGKQGLWHRRDLNLHRVLVGNIRKWKLSDSVSDDNDDDTSSKTSSDACLPPINRFC</sequence>